<name>A0A6A5WFC4_9PLEO</name>
<feature type="region of interest" description="Disordered" evidence="1">
    <location>
        <begin position="233"/>
        <end position="254"/>
    </location>
</feature>
<sequence>MVLRLFVPPGEGQHLISPKRPDPLGANATPQYAIIGSTAAAAGYVSLVRRVGPRLGAPAGLSVPAVFLKTAGRAGVYAAVLGAAVNCFYHYDFTSQVYEASKVTPTPFRLYAKTDRYTVDDACLAGAGVGLLAGLSLYRMRLSWWRRAMGMANVGACGGLAAAHGYFHYTGERQKAAAELKEQRQKRYLQFHLIYWNKLLMSGFSPPTQAYVTCTGVFHAKLLPQESYDFAEKPAKNQGASSESSQTPVATTEEPVASYYREPIDHSENLKQIGVDLTLGKLEEMEADRQALLNEAEYVVALFTQKQFEFCHTEFPDDYERKRKMREMQLLLVTFNKLRSDADEVDRTMYLWRNDLKQKAAWESADASHDTMPAWIPKLARCDPDSHVPTTAITKFTEYQDQLTKNIREFEDIASNPIYTDESRKKARDDLEDARILLKAADFVHYELERKARTDPIVSRATEADVAGVGNASGKEEAEVEHAKSGAKETEEVEKEQLKAKEAERGSKTGAEETSGGGDGREPSSP</sequence>
<organism evidence="2 3">
    <name type="scientific">Amniculicola lignicola CBS 123094</name>
    <dbReference type="NCBI Taxonomy" id="1392246"/>
    <lineage>
        <taxon>Eukaryota</taxon>
        <taxon>Fungi</taxon>
        <taxon>Dikarya</taxon>
        <taxon>Ascomycota</taxon>
        <taxon>Pezizomycotina</taxon>
        <taxon>Dothideomycetes</taxon>
        <taxon>Pleosporomycetidae</taxon>
        <taxon>Pleosporales</taxon>
        <taxon>Amniculicolaceae</taxon>
        <taxon>Amniculicola</taxon>
    </lineage>
</organism>
<accession>A0A6A5WFC4</accession>
<dbReference type="Proteomes" id="UP000799779">
    <property type="component" value="Unassembled WGS sequence"/>
</dbReference>
<feature type="region of interest" description="Disordered" evidence="1">
    <location>
        <begin position="465"/>
        <end position="526"/>
    </location>
</feature>
<dbReference type="AlphaFoldDB" id="A0A6A5WFC4"/>
<dbReference type="EMBL" id="ML977591">
    <property type="protein sequence ID" value="KAF2000127.1"/>
    <property type="molecule type" value="Genomic_DNA"/>
</dbReference>
<protein>
    <submittedName>
        <fullName evidence="2">Uncharacterized protein</fullName>
    </submittedName>
</protein>
<evidence type="ECO:0000256" key="1">
    <source>
        <dbReference type="SAM" id="MobiDB-lite"/>
    </source>
</evidence>
<evidence type="ECO:0000313" key="3">
    <source>
        <dbReference type="Proteomes" id="UP000799779"/>
    </source>
</evidence>
<reference evidence="2" key="1">
    <citation type="journal article" date="2020" name="Stud. Mycol.">
        <title>101 Dothideomycetes genomes: a test case for predicting lifestyles and emergence of pathogens.</title>
        <authorList>
            <person name="Haridas S."/>
            <person name="Albert R."/>
            <person name="Binder M."/>
            <person name="Bloem J."/>
            <person name="Labutti K."/>
            <person name="Salamov A."/>
            <person name="Andreopoulos B."/>
            <person name="Baker S."/>
            <person name="Barry K."/>
            <person name="Bills G."/>
            <person name="Bluhm B."/>
            <person name="Cannon C."/>
            <person name="Castanera R."/>
            <person name="Culley D."/>
            <person name="Daum C."/>
            <person name="Ezra D."/>
            <person name="Gonzalez J."/>
            <person name="Henrissat B."/>
            <person name="Kuo A."/>
            <person name="Liang C."/>
            <person name="Lipzen A."/>
            <person name="Lutzoni F."/>
            <person name="Magnuson J."/>
            <person name="Mondo S."/>
            <person name="Nolan M."/>
            <person name="Ohm R."/>
            <person name="Pangilinan J."/>
            <person name="Park H.-J."/>
            <person name="Ramirez L."/>
            <person name="Alfaro M."/>
            <person name="Sun H."/>
            <person name="Tritt A."/>
            <person name="Yoshinaga Y."/>
            <person name="Zwiers L.-H."/>
            <person name="Turgeon B."/>
            <person name="Goodwin S."/>
            <person name="Spatafora J."/>
            <person name="Crous P."/>
            <person name="Grigoriev I."/>
        </authorList>
    </citation>
    <scope>NUCLEOTIDE SEQUENCE</scope>
    <source>
        <strain evidence="2">CBS 123094</strain>
    </source>
</reference>
<feature type="compositionally biased region" description="Basic and acidic residues" evidence="1">
    <location>
        <begin position="474"/>
        <end position="511"/>
    </location>
</feature>
<proteinExistence type="predicted"/>
<evidence type="ECO:0000313" key="2">
    <source>
        <dbReference type="EMBL" id="KAF2000127.1"/>
    </source>
</evidence>
<feature type="compositionally biased region" description="Polar residues" evidence="1">
    <location>
        <begin position="238"/>
        <end position="250"/>
    </location>
</feature>
<keyword evidence="3" id="KW-1185">Reference proteome</keyword>
<dbReference type="OrthoDB" id="3776879at2759"/>
<gene>
    <name evidence="2" type="ORF">P154DRAFT_522906</name>
</gene>